<proteinExistence type="predicted"/>
<accession>A0A077QCI9</accession>
<keyword evidence="1" id="KW-0812">Transmembrane</keyword>
<feature type="transmembrane region" description="Helical" evidence="1">
    <location>
        <begin position="43"/>
        <end position="66"/>
    </location>
</feature>
<dbReference type="HOGENOM" id="CLU_2793080_0_0_6"/>
<feature type="transmembrane region" description="Helical" evidence="1">
    <location>
        <begin position="12"/>
        <end position="31"/>
    </location>
</feature>
<reference evidence="2" key="1">
    <citation type="submission" date="2013-07" db="EMBL/GenBank/DDBJ databases">
        <title>Sub-species coevolution in mutualistic symbiosis.</title>
        <authorList>
            <person name="Murfin K."/>
            <person name="Klassen J."/>
            <person name="Lee M."/>
            <person name="Forst S."/>
            <person name="Stock P."/>
            <person name="Goodrich-Blair H."/>
        </authorList>
    </citation>
    <scope>NUCLEOTIDE SEQUENCE [LARGE SCALE GENOMIC DNA]</scope>
    <source>
        <strain evidence="2">Intermedium</strain>
    </source>
</reference>
<dbReference type="EMBL" id="CBTB010000012">
    <property type="protein sequence ID" value="CDH30753.1"/>
    <property type="molecule type" value="Genomic_DNA"/>
</dbReference>
<organism evidence="2">
    <name type="scientific">Xenorhabdus bovienii str. Intermedium</name>
    <dbReference type="NCBI Taxonomy" id="1379677"/>
    <lineage>
        <taxon>Bacteria</taxon>
        <taxon>Pseudomonadati</taxon>
        <taxon>Pseudomonadota</taxon>
        <taxon>Gammaproteobacteria</taxon>
        <taxon>Enterobacterales</taxon>
        <taxon>Morganellaceae</taxon>
        <taxon>Xenorhabdus</taxon>
    </lineage>
</organism>
<gene>
    <name evidence="2" type="ORF">XBI1_1090003</name>
</gene>
<sequence>MMVNTFLPVLNIIYRFYFGVIFSILNNIFYYTIKFIYVFIVGYFNYQCIISISKISQLIIITYVYIHI</sequence>
<dbReference type="AlphaFoldDB" id="A0A077QCI9"/>
<protein>
    <submittedName>
        <fullName evidence="2">Uncharacterized protein</fullName>
    </submittedName>
</protein>
<name>A0A077QCI9_XENBV</name>
<dbReference type="Proteomes" id="UP000028480">
    <property type="component" value="Unassembled WGS sequence"/>
</dbReference>
<evidence type="ECO:0000313" key="2">
    <source>
        <dbReference type="EMBL" id="CDH30753.1"/>
    </source>
</evidence>
<evidence type="ECO:0000256" key="1">
    <source>
        <dbReference type="SAM" id="Phobius"/>
    </source>
</evidence>
<comment type="caution">
    <text evidence="2">The sequence shown here is derived from an EMBL/GenBank/DDBJ whole genome shotgun (WGS) entry which is preliminary data.</text>
</comment>
<keyword evidence="1" id="KW-1133">Transmembrane helix</keyword>
<keyword evidence="1" id="KW-0472">Membrane</keyword>